<dbReference type="OrthoDB" id="2373987at2759"/>
<dbReference type="PANTHER" id="PTHR10117:SF51">
    <property type="entry name" value="TRANSIENT RECEPTOR POTENTIAL PROTEIN"/>
    <property type="match status" value="1"/>
</dbReference>
<dbReference type="GO" id="GO:0005886">
    <property type="term" value="C:plasma membrane"/>
    <property type="evidence" value="ECO:0007669"/>
    <property type="project" value="TreeGrafter"/>
</dbReference>
<dbReference type="GO" id="GO:0090729">
    <property type="term" value="F:toxin activity"/>
    <property type="evidence" value="ECO:0007669"/>
    <property type="project" value="UniProtKB-KW"/>
</dbReference>
<keyword evidence="17" id="KW-1053">Target membrane</keyword>
<name>A0A4Y2T6Y0_ARAVE</name>
<keyword evidence="7" id="KW-1052">Target cell membrane</keyword>
<evidence type="ECO:0000256" key="13">
    <source>
        <dbReference type="ARBA" id="ARBA00023028"/>
    </source>
</evidence>
<dbReference type="SMART" id="SM00248">
    <property type="entry name" value="ANK"/>
    <property type="match status" value="2"/>
</dbReference>
<evidence type="ECO:0000256" key="10">
    <source>
        <dbReference type="ARBA" id="ARBA00022699"/>
    </source>
</evidence>
<dbReference type="GO" id="GO:0051480">
    <property type="term" value="P:regulation of cytosolic calcium ion concentration"/>
    <property type="evidence" value="ECO:0007669"/>
    <property type="project" value="TreeGrafter"/>
</dbReference>
<keyword evidence="23" id="KW-0675">Receptor</keyword>
<evidence type="ECO:0000256" key="19">
    <source>
        <dbReference type="ARBA" id="ARBA00043946"/>
    </source>
</evidence>
<gene>
    <name evidence="23" type="primary">Trpgamma_6</name>
    <name evidence="23" type="ORF">AVEN_24652_1</name>
</gene>
<keyword evidence="11" id="KW-0677">Repeat</keyword>
<dbReference type="InterPro" id="IPR036770">
    <property type="entry name" value="Ankyrin_rpt-contain_sf"/>
</dbReference>
<protein>
    <submittedName>
        <fullName evidence="23">Transient receptor potential-gamma protein</fullName>
    </submittedName>
</protein>
<organism evidence="23 24">
    <name type="scientific">Araneus ventricosus</name>
    <name type="common">Orbweaver spider</name>
    <name type="synonym">Epeira ventricosa</name>
    <dbReference type="NCBI Taxonomy" id="182803"/>
    <lineage>
        <taxon>Eukaryota</taxon>
        <taxon>Metazoa</taxon>
        <taxon>Ecdysozoa</taxon>
        <taxon>Arthropoda</taxon>
        <taxon>Chelicerata</taxon>
        <taxon>Arachnida</taxon>
        <taxon>Araneae</taxon>
        <taxon>Araneomorphae</taxon>
        <taxon>Entelegynae</taxon>
        <taxon>Araneoidea</taxon>
        <taxon>Araneidae</taxon>
        <taxon>Araneus</taxon>
    </lineage>
</organism>
<keyword evidence="3" id="KW-0813">Transport</keyword>
<keyword evidence="24" id="KW-1185">Reference proteome</keyword>
<keyword evidence="8" id="KW-0800">Toxin</keyword>
<evidence type="ECO:0000256" key="9">
    <source>
        <dbReference type="ARBA" id="ARBA00022692"/>
    </source>
</evidence>
<keyword evidence="5" id="KW-0268">Exocytosis</keyword>
<keyword evidence="16" id="KW-0472">Membrane</keyword>
<dbReference type="GO" id="GO:0044231">
    <property type="term" value="C:host cell presynaptic membrane"/>
    <property type="evidence" value="ECO:0007669"/>
    <property type="project" value="UniProtKB-KW"/>
</dbReference>
<evidence type="ECO:0000313" key="24">
    <source>
        <dbReference type="Proteomes" id="UP000499080"/>
    </source>
</evidence>
<comment type="caution">
    <text evidence="23">The sequence shown here is derived from an EMBL/GenBank/DDBJ whole genome shotgun (WGS) entry which is preliminary data.</text>
</comment>
<dbReference type="GO" id="GO:0034703">
    <property type="term" value="C:cation channel complex"/>
    <property type="evidence" value="ECO:0007669"/>
    <property type="project" value="UniProtKB-ARBA"/>
</dbReference>
<dbReference type="Pfam" id="PF08344">
    <property type="entry name" value="TRP_2"/>
    <property type="match status" value="1"/>
</dbReference>
<feature type="repeat" description="ANK" evidence="21">
    <location>
        <begin position="90"/>
        <end position="116"/>
    </location>
</feature>
<keyword evidence="15" id="KW-0406">Ion transport</keyword>
<evidence type="ECO:0000256" key="4">
    <source>
        <dbReference type="ARBA" id="ARBA00022475"/>
    </source>
</evidence>
<dbReference type="FunFam" id="1.25.40.20:FF:000221">
    <property type="entry name" value="Transient receptor potential-gamma protein"/>
    <property type="match status" value="1"/>
</dbReference>
<keyword evidence="12" id="KW-1133">Transmembrane helix</keyword>
<evidence type="ECO:0000256" key="5">
    <source>
        <dbReference type="ARBA" id="ARBA00022483"/>
    </source>
</evidence>
<dbReference type="PROSITE" id="PS50297">
    <property type="entry name" value="ANK_REP_REGION"/>
    <property type="match status" value="2"/>
</dbReference>
<feature type="domain" description="Transient receptor ion channel" evidence="22">
    <location>
        <begin position="199"/>
        <end position="261"/>
    </location>
</feature>
<evidence type="ECO:0000313" key="23">
    <source>
        <dbReference type="EMBL" id="GBN96327.1"/>
    </source>
</evidence>
<sequence>MSNKSNTFSLLDGPIQHKRTDSVPKHFLGNNSLLQDEMSTIEYDQRECPLSVFEKKFLLCSERGDVPAVRALLDKHKSNSRFNINCRDAIGRTALVVAIENENMELIELLLANGIEPGDALLHAISEEYVEAVEVLLQHEEKIYTPGKPYSWEAVDNETATFTKDITPLILAAHRDNYEIIKLLLDRGASLPMPHNVRCGCDECVVATKDDCLRHSRSRINAYRALTSPSLICLSSTDPIQTAFNLSSELARLSSAEHEFKSDYKELRLKCEQYATDLLDHTRTSYELEVMLNYDPNGPLYEKGERMKLERLKLAITCKQKSFVAHPNVQQLLASVWYAGSPGFRRKGLFGQLIDISKMATMFPIYSMAYMMVPNSSLGQTMKKPFTKFIVHSSAYCFFLLLLIMAAQRVETLVMEWIGTDFFLQKVRSDQEHERGKPPGIVESAIVLFVI</sequence>
<evidence type="ECO:0000256" key="16">
    <source>
        <dbReference type="ARBA" id="ARBA00023136"/>
    </source>
</evidence>
<proteinExistence type="inferred from homology"/>
<dbReference type="GO" id="GO:0005576">
    <property type="term" value="C:extracellular region"/>
    <property type="evidence" value="ECO:0007669"/>
    <property type="project" value="UniProtKB-SubCell"/>
</dbReference>
<dbReference type="Pfam" id="PF12796">
    <property type="entry name" value="Ank_2"/>
    <property type="match status" value="1"/>
</dbReference>
<dbReference type="GO" id="GO:0015279">
    <property type="term" value="F:store-operated calcium channel activity"/>
    <property type="evidence" value="ECO:0007669"/>
    <property type="project" value="TreeGrafter"/>
</dbReference>
<dbReference type="Gene3D" id="1.25.40.20">
    <property type="entry name" value="Ankyrin repeat-containing domain"/>
    <property type="match status" value="1"/>
</dbReference>
<evidence type="ECO:0000256" key="1">
    <source>
        <dbReference type="ARBA" id="ARBA00004175"/>
    </source>
</evidence>
<dbReference type="Pfam" id="PF00023">
    <property type="entry name" value="Ank"/>
    <property type="match status" value="1"/>
</dbReference>
<evidence type="ECO:0000259" key="22">
    <source>
        <dbReference type="SMART" id="SM01420"/>
    </source>
</evidence>
<dbReference type="SUPFAM" id="SSF48403">
    <property type="entry name" value="Ankyrin repeat"/>
    <property type="match status" value="1"/>
</dbReference>
<dbReference type="EMBL" id="BGPR01026533">
    <property type="protein sequence ID" value="GBN96327.1"/>
    <property type="molecule type" value="Genomic_DNA"/>
</dbReference>
<dbReference type="GO" id="GO:0070679">
    <property type="term" value="F:inositol 1,4,5 trisphosphate binding"/>
    <property type="evidence" value="ECO:0007669"/>
    <property type="project" value="TreeGrafter"/>
</dbReference>
<accession>A0A4Y2T6Y0</accession>
<evidence type="ECO:0000256" key="7">
    <source>
        <dbReference type="ARBA" id="ARBA00022537"/>
    </source>
</evidence>
<evidence type="ECO:0000256" key="2">
    <source>
        <dbReference type="ARBA" id="ARBA00004613"/>
    </source>
</evidence>
<dbReference type="InterPro" id="IPR002153">
    <property type="entry name" value="TRPC_channel"/>
</dbReference>
<keyword evidence="4" id="KW-1003">Cell membrane</keyword>
<reference evidence="23 24" key="1">
    <citation type="journal article" date="2019" name="Sci. Rep.">
        <title>Orb-weaving spider Araneus ventricosus genome elucidates the spidroin gene catalogue.</title>
        <authorList>
            <person name="Kono N."/>
            <person name="Nakamura H."/>
            <person name="Ohtoshi R."/>
            <person name="Moran D.A.P."/>
            <person name="Shinohara A."/>
            <person name="Yoshida Y."/>
            <person name="Fujiwara M."/>
            <person name="Mori M."/>
            <person name="Tomita M."/>
            <person name="Arakawa K."/>
        </authorList>
    </citation>
    <scope>NUCLEOTIDE SEQUENCE [LARGE SCALE GENOMIC DNA]</scope>
</reference>
<evidence type="ECO:0000256" key="17">
    <source>
        <dbReference type="ARBA" id="ARBA00023298"/>
    </source>
</evidence>
<comment type="similarity">
    <text evidence="20">Belongs to the transient receptor (TC 1.A.4) family. STrpC subfamily.</text>
</comment>
<dbReference type="GO" id="GO:0044218">
    <property type="term" value="C:other organism cell membrane"/>
    <property type="evidence" value="ECO:0007669"/>
    <property type="project" value="UniProtKB-KW"/>
</dbReference>
<keyword evidence="6" id="KW-0964">Secreted</keyword>
<dbReference type="GO" id="GO:0006887">
    <property type="term" value="P:exocytosis"/>
    <property type="evidence" value="ECO:0007669"/>
    <property type="project" value="UniProtKB-KW"/>
</dbReference>
<keyword evidence="9" id="KW-0812">Transmembrane</keyword>
<dbReference type="PROSITE" id="PS50088">
    <property type="entry name" value="ANK_REPEAT"/>
    <property type="match status" value="2"/>
</dbReference>
<dbReference type="Proteomes" id="UP000499080">
    <property type="component" value="Unassembled WGS sequence"/>
</dbReference>
<evidence type="ECO:0000256" key="8">
    <source>
        <dbReference type="ARBA" id="ARBA00022656"/>
    </source>
</evidence>
<dbReference type="InterPro" id="IPR002110">
    <property type="entry name" value="Ankyrin_rpt"/>
</dbReference>
<dbReference type="SMART" id="SM01420">
    <property type="entry name" value="TRP_2"/>
    <property type="match status" value="1"/>
</dbReference>
<evidence type="ECO:0000256" key="11">
    <source>
        <dbReference type="ARBA" id="ARBA00022737"/>
    </source>
</evidence>
<keyword evidence="18" id="KW-0407">Ion channel</keyword>
<dbReference type="AlphaFoldDB" id="A0A4Y2T6Y0"/>
<keyword evidence="13" id="KW-0638">Presynaptic neurotoxin</keyword>
<keyword evidence="14 21" id="KW-0040">ANK repeat</keyword>
<evidence type="ECO:0000256" key="12">
    <source>
        <dbReference type="ARBA" id="ARBA00022989"/>
    </source>
</evidence>
<feature type="repeat" description="ANK" evidence="21">
    <location>
        <begin position="164"/>
        <end position="196"/>
    </location>
</feature>
<comment type="subcellular location">
    <subcellularLocation>
        <location evidence="19">Cell projection</location>
        <location evidence="19">Rhabdomere membrane</location>
        <topology evidence="19">Multi-pass membrane protein</topology>
    </subcellularLocation>
    <subcellularLocation>
        <location evidence="2">Secreted</location>
    </subcellularLocation>
    <subcellularLocation>
        <location evidence="1">Target cell membrane</location>
    </subcellularLocation>
</comment>
<feature type="non-terminal residue" evidence="23">
    <location>
        <position position="451"/>
    </location>
</feature>
<evidence type="ECO:0000256" key="3">
    <source>
        <dbReference type="ARBA" id="ARBA00022448"/>
    </source>
</evidence>
<evidence type="ECO:0000256" key="20">
    <source>
        <dbReference type="ARBA" id="ARBA00060916"/>
    </source>
</evidence>
<keyword evidence="10" id="KW-0528">Neurotoxin</keyword>
<evidence type="ECO:0000256" key="18">
    <source>
        <dbReference type="ARBA" id="ARBA00023303"/>
    </source>
</evidence>
<evidence type="ECO:0000256" key="14">
    <source>
        <dbReference type="ARBA" id="ARBA00023043"/>
    </source>
</evidence>
<evidence type="ECO:0000256" key="6">
    <source>
        <dbReference type="ARBA" id="ARBA00022525"/>
    </source>
</evidence>
<evidence type="ECO:0000256" key="15">
    <source>
        <dbReference type="ARBA" id="ARBA00023065"/>
    </source>
</evidence>
<dbReference type="InterPro" id="IPR013555">
    <property type="entry name" value="TRP_dom"/>
</dbReference>
<evidence type="ECO:0000256" key="21">
    <source>
        <dbReference type="PROSITE-ProRule" id="PRU00023"/>
    </source>
</evidence>
<dbReference type="PANTHER" id="PTHR10117">
    <property type="entry name" value="TRANSIENT RECEPTOR POTENTIAL CHANNEL"/>
    <property type="match status" value="1"/>
</dbReference>